<evidence type="ECO:0000313" key="1">
    <source>
        <dbReference type="EMBL" id="CAK5010675.1"/>
    </source>
</evidence>
<keyword evidence="2" id="KW-1185">Reference proteome</keyword>
<gene>
    <name evidence="1" type="ORF">MENTE1834_LOCUS1687</name>
</gene>
<dbReference type="Proteomes" id="UP001497535">
    <property type="component" value="Unassembled WGS sequence"/>
</dbReference>
<accession>A0ACB0XNU9</accession>
<organism evidence="1 2">
    <name type="scientific">Meloidogyne enterolobii</name>
    <name type="common">Root-knot nematode worm</name>
    <name type="synonym">Meloidogyne mayaguensis</name>
    <dbReference type="NCBI Taxonomy" id="390850"/>
    <lineage>
        <taxon>Eukaryota</taxon>
        <taxon>Metazoa</taxon>
        <taxon>Ecdysozoa</taxon>
        <taxon>Nematoda</taxon>
        <taxon>Chromadorea</taxon>
        <taxon>Rhabditida</taxon>
        <taxon>Tylenchina</taxon>
        <taxon>Tylenchomorpha</taxon>
        <taxon>Tylenchoidea</taxon>
        <taxon>Meloidogynidae</taxon>
        <taxon>Meloidogyninae</taxon>
        <taxon>Meloidogyne</taxon>
    </lineage>
</organism>
<proteinExistence type="predicted"/>
<protein>
    <submittedName>
        <fullName evidence="1">Uncharacterized protein</fullName>
    </submittedName>
</protein>
<name>A0ACB0XNU9_MELEN</name>
<dbReference type="EMBL" id="CAVMJV010000001">
    <property type="protein sequence ID" value="CAK5010675.1"/>
    <property type="molecule type" value="Genomic_DNA"/>
</dbReference>
<evidence type="ECO:0000313" key="2">
    <source>
        <dbReference type="Proteomes" id="UP001497535"/>
    </source>
</evidence>
<sequence>MPAKSSKRSKRVNLMNPNLTDEDISRICKEQYGSIPGTDFAVKLTEAVLAINKGIYPELISEGSSGSYLVKNLGREKIAVFKPKDEEPYGELNPKFMKWIQRMCCPCCFGRSCLVPNQVGILTNLFKILSFQGYLCESGASLVDQKLSLNIVPKTAVVSLSSPTFNYTRVDRAMARTKERISYRFVRPSKNIRHIGLPRKRGSFQLFVNGYQEGNYLIRQWELFPEKSPPPSVMAEFQLEFEKMVILDYLIRNTDRGNNWLIKYTPGMEVKNNQDLIVESSSDSKLIEHEEENNNVCIKIAAIDNGLAFPFKHPDECRAYPFHWADLLIAQRPFSEEIVNKILPLLNNTDFVKELGNELRKIFESDKGFKKRIFSKQLSVIRGQMFNLREALRKRKSPAQLVQMTPVCMIEIETKKKRKFPKFSKKGKQENEEKQIQVVDDSPKDVDDELANPKSWRNIFKQKIQKKSPLFKMC</sequence>
<reference evidence="1" key="1">
    <citation type="submission" date="2023-11" db="EMBL/GenBank/DDBJ databases">
        <authorList>
            <person name="Poullet M."/>
        </authorList>
    </citation>
    <scope>NUCLEOTIDE SEQUENCE</scope>
    <source>
        <strain evidence="1">E1834</strain>
    </source>
</reference>
<comment type="caution">
    <text evidence="1">The sequence shown here is derived from an EMBL/GenBank/DDBJ whole genome shotgun (WGS) entry which is preliminary data.</text>
</comment>